<keyword evidence="5" id="KW-0573">Peptidoglycan synthesis</keyword>
<evidence type="ECO:0000313" key="11">
    <source>
        <dbReference type="EMBL" id="GFE51061.1"/>
    </source>
</evidence>
<feature type="transmembrane region" description="Helical" evidence="10">
    <location>
        <begin position="320"/>
        <end position="341"/>
    </location>
</feature>
<feature type="transmembrane region" description="Helical" evidence="10">
    <location>
        <begin position="126"/>
        <end position="146"/>
    </location>
</feature>
<accession>A0A640VVE7</accession>
<dbReference type="PRINTS" id="PR01806">
    <property type="entry name" value="VIRFACTRMVIN"/>
</dbReference>
<feature type="transmembrane region" description="Helical" evidence="10">
    <location>
        <begin position="201"/>
        <end position="218"/>
    </location>
</feature>
<evidence type="ECO:0000256" key="8">
    <source>
        <dbReference type="ARBA" id="ARBA00060041"/>
    </source>
</evidence>
<name>A0A640VVE7_9RHOB</name>
<dbReference type="AlphaFoldDB" id="A0A640VVE7"/>
<sequence length="475" mass="50514">MIAARLGLSPEADATVVMLTLPDMLVNILLAGGFSAALVPALSRAAPAERLELLQRSILYVTSGAVVLGIGLLVFRNTLLDLLAPSLDTSALTNFHVGFALSILVLPLSFALGPSAAYLQVERRNALPPLSVVVFNGVLLVYFATLPTGLTHPGLMDFTLFGAAMMVAVLLRLGTLAVGMSAAFRKTALQARFPPGFGRQFLQGVAAQSLVAATPIIFRSLQSTSGPGNLAAFSFAERLFHLPVALLISPIMLIFLPILSRLSQGSNGTFRARILLASDAAFAATLSAAGVLALFAVPISEVVFGYGRMQIEETTQIASSFRIFLAGLPAFAIFQVMSAALNAQMRTLRVLQATILALATSVLVFLTLDQAGLPAYVSASWGFASFHIAAAAISVLFAMETYELPKLARQLGRTFLRCMAVLIPTVLILNVLSLPESLLTDLFLILCITVLMTVANFRVFLSLRSVRIDEGETSQ</sequence>
<evidence type="ECO:0000256" key="2">
    <source>
        <dbReference type="ARBA" id="ARBA00022475"/>
    </source>
</evidence>
<evidence type="ECO:0000256" key="9">
    <source>
        <dbReference type="ARBA" id="ARBA00061532"/>
    </source>
</evidence>
<dbReference type="GO" id="GO:0008360">
    <property type="term" value="P:regulation of cell shape"/>
    <property type="evidence" value="ECO:0007669"/>
    <property type="project" value="UniProtKB-KW"/>
</dbReference>
<dbReference type="EMBL" id="BLIV01000005">
    <property type="protein sequence ID" value="GFE51061.1"/>
    <property type="molecule type" value="Genomic_DNA"/>
</dbReference>
<feature type="transmembrane region" description="Helical" evidence="10">
    <location>
        <begin position="238"/>
        <end position="259"/>
    </location>
</feature>
<evidence type="ECO:0000256" key="1">
    <source>
        <dbReference type="ARBA" id="ARBA00004651"/>
    </source>
</evidence>
<keyword evidence="12" id="KW-1185">Reference proteome</keyword>
<evidence type="ECO:0000256" key="10">
    <source>
        <dbReference type="SAM" id="Phobius"/>
    </source>
</evidence>
<reference evidence="11 12" key="1">
    <citation type="submission" date="2019-12" db="EMBL/GenBank/DDBJ databases">
        <title>Roseobacter cerasinus sp. nov., isolated from seawater around aquaculture.</title>
        <authorList>
            <person name="Muramatsu S."/>
            <person name="Takabe Y."/>
            <person name="Mori K."/>
            <person name="Takaichi S."/>
            <person name="Hanada S."/>
        </authorList>
    </citation>
    <scope>NUCLEOTIDE SEQUENCE [LARGE SCALE GENOMIC DNA]</scope>
    <source>
        <strain evidence="11 12">AI77</strain>
    </source>
</reference>
<dbReference type="PANTHER" id="PTHR43486:SF1">
    <property type="entry name" value="LIPID II FLIPPASE MURJ-RELATED"/>
    <property type="match status" value="1"/>
</dbReference>
<dbReference type="Pfam" id="PF03023">
    <property type="entry name" value="MurJ"/>
    <property type="match status" value="1"/>
</dbReference>
<dbReference type="Proteomes" id="UP000436522">
    <property type="component" value="Unassembled WGS sequence"/>
</dbReference>
<feature type="transmembrane region" description="Helical" evidence="10">
    <location>
        <begin position="380"/>
        <end position="402"/>
    </location>
</feature>
<feature type="transmembrane region" description="Helical" evidence="10">
    <location>
        <begin position="414"/>
        <end position="432"/>
    </location>
</feature>
<dbReference type="GO" id="GO:0005886">
    <property type="term" value="C:plasma membrane"/>
    <property type="evidence" value="ECO:0007669"/>
    <property type="project" value="UniProtKB-SubCell"/>
</dbReference>
<proteinExistence type="inferred from homology"/>
<keyword evidence="4" id="KW-0133">Cell shape</keyword>
<evidence type="ECO:0000256" key="3">
    <source>
        <dbReference type="ARBA" id="ARBA00022692"/>
    </source>
</evidence>
<dbReference type="GO" id="GO:0009252">
    <property type="term" value="P:peptidoglycan biosynthetic process"/>
    <property type="evidence" value="ECO:0007669"/>
    <property type="project" value="UniProtKB-KW"/>
</dbReference>
<keyword evidence="7 10" id="KW-0472">Membrane</keyword>
<evidence type="ECO:0000256" key="7">
    <source>
        <dbReference type="ARBA" id="ARBA00023136"/>
    </source>
</evidence>
<comment type="similarity">
    <text evidence="9">Belongs to the MurJ/MviN family.</text>
</comment>
<evidence type="ECO:0000256" key="4">
    <source>
        <dbReference type="ARBA" id="ARBA00022960"/>
    </source>
</evidence>
<feature type="transmembrane region" description="Helical" evidence="10">
    <location>
        <begin position="95"/>
        <end position="119"/>
    </location>
</feature>
<feature type="transmembrane region" description="Helical" evidence="10">
    <location>
        <begin position="158"/>
        <end position="180"/>
    </location>
</feature>
<keyword evidence="6 10" id="KW-1133">Transmembrane helix</keyword>
<evidence type="ECO:0000256" key="6">
    <source>
        <dbReference type="ARBA" id="ARBA00022989"/>
    </source>
</evidence>
<protein>
    <submittedName>
        <fullName evidence="11">Uncharacterized protein</fullName>
    </submittedName>
</protein>
<comment type="subcellular location">
    <subcellularLocation>
        <location evidence="1">Cell membrane</location>
        <topology evidence="1">Multi-pass membrane protein</topology>
    </subcellularLocation>
</comment>
<comment type="function">
    <text evidence="8">Involved in peptidoglycan biosynthesis. Transports lipid-linked peptidoglycan precursors from the inner to the outer leaflet of the cytoplasmic membrane.</text>
</comment>
<feature type="transmembrane region" description="Helical" evidence="10">
    <location>
        <begin position="438"/>
        <end position="461"/>
    </location>
</feature>
<evidence type="ECO:0000256" key="5">
    <source>
        <dbReference type="ARBA" id="ARBA00022984"/>
    </source>
</evidence>
<organism evidence="11 12">
    <name type="scientific">Roseobacter cerasinus</name>
    <dbReference type="NCBI Taxonomy" id="2602289"/>
    <lineage>
        <taxon>Bacteria</taxon>
        <taxon>Pseudomonadati</taxon>
        <taxon>Pseudomonadota</taxon>
        <taxon>Alphaproteobacteria</taxon>
        <taxon>Rhodobacterales</taxon>
        <taxon>Roseobacteraceae</taxon>
        <taxon>Roseobacter</taxon>
    </lineage>
</organism>
<feature type="transmembrane region" description="Helical" evidence="10">
    <location>
        <begin position="24"/>
        <end position="46"/>
    </location>
</feature>
<feature type="transmembrane region" description="Helical" evidence="10">
    <location>
        <begin position="58"/>
        <end position="75"/>
    </location>
</feature>
<feature type="transmembrane region" description="Helical" evidence="10">
    <location>
        <begin position="280"/>
        <end position="300"/>
    </location>
</feature>
<gene>
    <name evidence="11" type="ORF">So717_28140</name>
</gene>
<dbReference type="PANTHER" id="PTHR43486">
    <property type="entry name" value="LIPID II FLIPPASE MURJ-RELATED"/>
    <property type="match status" value="1"/>
</dbReference>
<feature type="transmembrane region" description="Helical" evidence="10">
    <location>
        <begin position="348"/>
        <end position="368"/>
    </location>
</feature>
<dbReference type="InterPro" id="IPR004268">
    <property type="entry name" value="MurJ"/>
</dbReference>
<keyword evidence="3 10" id="KW-0812">Transmembrane</keyword>
<keyword evidence="2" id="KW-1003">Cell membrane</keyword>
<comment type="caution">
    <text evidence="11">The sequence shown here is derived from an EMBL/GenBank/DDBJ whole genome shotgun (WGS) entry which is preliminary data.</text>
</comment>
<evidence type="ECO:0000313" key="12">
    <source>
        <dbReference type="Proteomes" id="UP000436522"/>
    </source>
</evidence>